<dbReference type="GO" id="GO:0009277">
    <property type="term" value="C:fungal-type cell wall"/>
    <property type="evidence" value="ECO:0007669"/>
    <property type="project" value="InterPro"/>
</dbReference>
<dbReference type="InterPro" id="IPR001338">
    <property type="entry name" value="Class_I_Hydrophobin"/>
</dbReference>
<dbReference type="Pfam" id="PF01185">
    <property type="entry name" value="Hydrophobin"/>
    <property type="match status" value="1"/>
</dbReference>
<evidence type="ECO:0000256" key="4">
    <source>
        <dbReference type="ARBA" id="ARBA00022525"/>
    </source>
</evidence>
<name>A0AAD6ZLQ5_9AGAR</name>
<dbReference type="EMBL" id="JARIHO010000040">
    <property type="protein sequence ID" value="KAJ7327860.1"/>
    <property type="molecule type" value="Genomic_DNA"/>
</dbReference>
<dbReference type="CDD" id="cd23507">
    <property type="entry name" value="hydrophobin_I"/>
    <property type="match status" value="1"/>
</dbReference>
<keyword evidence="7" id="KW-0732">Signal</keyword>
<dbReference type="AlphaFoldDB" id="A0AAD6ZLQ5"/>
<evidence type="ECO:0000256" key="5">
    <source>
        <dbReference type="ARBA" id="ARBA00023157"/>
    </source>
</evidence>
<keyword evidence="4 7" id="KW-0964">Secreted</keyword>
<evidence type="ECO:0000313" key="9">
    <source>
        <dbReference type="Proteomes" id="UP001218218"/>
    </source>
</evidence>
<protein>
    <recommendedName>
        <fullName evidence="7">Hydrophobin</fullName>
    </recommendedName>
</protein>
<evidence type="ECO:0000256" key="7">
    <source>
        <dbReference type="RuleBase" id="RU365009"/>
    </source>
</evidence>
<comment type="similarity">
    <text evidence="2 7">Belongs to the fungal hydrophobin family.</text>
</comment>
<evidence type="ECO:0000256" key="1">
    <source>
        <dbReference type="ARBA" id="ARBA00004191"/>
    </source>
</evidence>
<evidence type="ECO:0000256" key="6">
    <source>
        <dbReference type="ARBA" id="ARBA00093546"/>
    </source>
</evidence>
<feature type="signal peptide" evidence="7">
    <location>
        <begin position="1"/>
        <end position="20"/>
    </location>
</feature>
<evidence type="ECO:0000256" key="2">
    <source>
        <dbReference type="ARBA" id="ARBA00010446"/>
    </source>
</evidence>
<feature type="chain" id="PRO_5041767577" description="Hydrophobin" evidence="7">
    <location>
        <begin position="21"/>
        <end position="178"/>
    </location>
</feature>
<evidence type="ECO:0000256" key="3">
    <source>
        <dbReference type="ARBA" id="ARBA00022512"/>
    </source>
</evidence>
<evidence type="ECO:0000313" key="8">
    <source>
        <dbReference type="EMBL" id="KAJ7327860.1"/>
    </source>
</evidence>
<comment type="subunit">
    <text evidence="6">Self-assembles to form functional amyloid fibrils called rodlets. Self-assembly into fibrillar rodlets occurs spontaneously at hydrophobic:hydrophilic interfaces and the rodlets further associate laterally to form amphipathic monolayers.</text>
</comment>
<gene>
    <name evidence="8" type="ORF">DFH08DRAFT_967657</name>
</gene>
<comment type="subcellular location">
    <subcellularLocation>
        <location evidence="1 7">Secreted</location>
        <location evidence="1 7">Cell wall</location>
    </subcellularLocation>
</comment>
<dbReference type="GO" id="GO:0005199">
    <property type="term" value="F:structural constituent of cell wall"/>
    <property type="evidence" value="ECO:0007669"/>
    <property type="project" value="InterPro"/>
</dbReference>
<keyword evidence="9" id="KW-1185">Reference proteome</keyword>
<accession>A0AAD6ZLQ5</accession>
<proteinExistence type="inferred from homology"/>
<reference evidence="8" key="1">
    <citation type="submission" date="2023-03" db="EMBL/GenBank/DDBJ databases">
        <title>Massive genome expansion in bonnet fungi (Mycena s.s.) driven by repeated elements and novel gene families across ecological guilds.</title>
        <authorList>
            <consortium name="Lawrence Berkeley National Laboratory"/>
            <person name="Harder C.B."/>
            <person name="Miyauchi S."/>
            <person name="Viragh M."/>
            <person name="Kuo A."/>
            <person name="Thoen E."/>
            <person name="Andreopoulos B."/>
            <person name="Lu D."/>
            <person name="Skrede I."/>
            <person name="Drula E."/>
            <person name="Henrissat B."/>
            <person name="Morin E."/>
            <person name="Kohler A."/>
            <person name="Barry K."/>
            <person name="LaButti K."/>
            <person name="Morin E."/>
            <person name="Salamov A."/>
            <person name="Lipzen A."/>
            <person name="Mereny Z."/>
            <person name="Hegedus B."/>
            <person name="Baldrian P."/>
            <person name="Stursova M."/>
            <person name="Weitz H."/>
            <person name="Taylor A."/>
            <person name="Grigoriev I.V."/>
            <person name="Nagy L.G."/>
            <person name="Martin F."/>
            <person name="Kauserud H."/>
        </authorList>
    </citation>
    <scope>NUCLEOTIDE SEQUENCE</scope>
    <source>
        <strain evidence="8">CBHHK002</strain>
    </source>
</reference>
<sequence>MHLTLSTLALAFAFLTHTSALTPEQRQTDPTSPRCCLPVNYICDPVPVVGTSTRIGCCPPYKCIGPSSNKCLLLPADPHHAPTPPPRSSQCCKSVVSSTSAAGSAAAALVGIDLTGLNEPIGLSCSPITVASNNWHVFDPIVYPLLSVFISGSTAVICDAPQQQWAGAIAINCLPITA</sequence>
<keyword evidence="3 7" id="KW-0134">Cell wall</keyword>
<comment type="caution">
    <text evidence="8">The sequence shown here is derived from an EMBL/GenBank/DDBJ whole genome shotgun (WGS) entry which is preliminary data.</text>
</comment>
<dbReference type="Proteomes" id="UP001218218">
    <property type="component" value="Unassembled WGS sequence"/>
</dbReference>
<organism evidence="8 9">
    <name type="scientific">Mycena albidolilacea</name>
    <dbReference type="NCBI Taxonomy" id="1033008"/>
    <lineage>
        <taxon>Eukaryota</taxon>
        <taxon>Fungi</taxon>
        <taxon>Dikarya</taxon>
        <taxon>Basidiomycota</taxon>
        <taxon>Agaricomycotina</taxon>
        <taxon>Agaricomycetes</taxon>
        <taxon>Agaricomycetidae</taxon>
        <taxon>Agaricales</taxon>
        <taxon>Marasmiineae</taxon>
        <taxon>Mycenaceae</taxon>
        <taxon>Mycena</taxon>
    </lineage>
</organism>
<keyword evidence="5 7" id="KW-1015">Disulfide bond</keyword>